<feature type="transmembrane region" description="Helical" evidence="1">
    <location>
        <begin position="63"/>
        <end position="83"/>
    </location>
</feature>
<keyword evidence="3" id="KW-1185">Reference proteome</keyword>
<reference evidence="2 3" key="1">
    <citation type="submission" date="2024-08" db="EMBL/GenBank/DDBJ databases">
        <authorList>
            <person name="Cucini C."/>
            <person name="Frati F."/>
        </authorList>
    </citation>
    <scope>NUCLEOTIDE SEQUENCE [LARGE SCALE GENOMIC DNA]</scope>
</reference>
<name>A0ABP1Q0A1_9HEXA</name>
<proteinExistence type="predicted"/>
<evidence type="ECO:0000256" key="1">
    <source>
        <dbReference type="SAM" id="Phobius"/>
    </source>
</evidence>
<keyword evidence="1" id="KW-1133">Transmembrane helix</keyword>
<evidence type="ECO:0000313" key="2">
    <source>
        <dbReference type="EMBL" id="CAL8082165.1"/>
    </source>
</evidence>
<protein>
    <submittedName>
        <fullName evidence="2">Uncharacterized protein</fullName>
    </submittedName>
</protein>
<gene>
    <name evidence="2" type="ORF">ODALV1_LOCUS5136</name>
</gene>
<dbReference type="Proteomes" id="UP001642540">
    <property type="component" value="Unassembled WGS sequence"/>
</dbReference>
<comment type="caution">
    <text evidence="2">The sequence shown here is derived from an EMBL/GenBank/DDBJ whole genome shotgun (WGS) entry which is preliminary data.</text>
</comment>
<sequence>MDRYDPGDTHLVFEGIRNNRKMVAGVVDGHPVLSIPAPHPDDHPGLAQFTGASIVPMLRFYSFSFRTFIIMSLAFVLILRPYIKFIKIHGKDAPAAFQKKLGKVKWDFRSLQDSGDDWIDMRKLIIVLDAIETMF</sequence>
<organism evidence="2 3">
    <name type="scientific">Orchesella dallaii</name>
    <dbReference type="NCBI Taxonomy" id="48710"/>
    <lineage>
        <taxon>Eukaryota</taxon>
        <taxon>Metazoa</taxon>
        <taxon>Ecdysozoa</taxon>
        <taxon>Arthropoda</taxon>
        <taxon>Hexapoda</taxon>
        <taxon>Collembola</taxon>
        <taxon>Entomobryomorpha</taxon>
        <taxon>Entomobryoidea</taxon>
        <taxon>Orchesellidae</taxon>
        <taxon>Orchesellinae</taxon>
        <taxon>Orchesella</taxon>
    </lineage>
</organism>
<accession>A0ABP1Q0A1</accession>
<keyword evidence="1" id="KW-0812">Transmembrane</keyword>
<dbReference type="EMBL" id="CAXLJM020000015">
    <property type="protein sequence ID" value="CAL8082165.1"/>
    <property type="molecule type" value="Genomic_DNA"/>
</dbReference>
<keyword evidence="1" id="KW-0472">Membrane</keyword>
<evidence type="ECO:0000313" key="3">
    <source>
        <dbReference type="Proteomes" id="UP001642540"/>
    </source>
</evidence>